<feature type="compositionally biased region" description="Polar residues" evidence="1">
    <location>
        <begin position="1644"/>
        <end position="1662"/>
    </location>
</feature>
<feature type="compositionally biased region" description="Low complexity" evidence="1">
    <location>
        <begin position="1620"/>
        <end position="1632"/>
    </location>
</feature>
<feature type="compositionally biased region" description="Low complexity" evidence="1">
    <location>
        <begin position="2284"/>
        <end position="2293"/>
    </location>
</feature>
<name>A0A060WVJ4_ONCMY</name>
<dbReference type="GO" id="GO:0035869">
    <property type="term" value="C:ciliary transition zone"/>
    <property type="evidence" value="ECO:0007669"/>
    <property type="project" value="TreeGrafter"/>
</dbReference>
<dbReference type="EMBL" id="FR904746">
    <property type="protein sequence ID" value="CDQ71042.1"/>
    <property type="molecule type" value="Genomic_DNA"/>
</dbReference>
<dbReference type="SUPFAM" id="SSF82171">
    <property type="entry name" value="DPP6 N-terminal domain-like"/>
    <property type="match status" value="1"/>
</dbReference>
<feature type="compositionally biased region" description="Polar residues" evidence="1">
    <location>
        <begin position="2268"/>
        <end position="2277"/>
    </location>
</feature>
<feature type="region of interest" description="Disordered" evidence="1">
    <location>
        <begin position="2268"/>
        <end position="2305"/>
    </location>
</feature>
<evidence type="ECO:0000313" key="2">
    <source>
        <dbReference type="EMBL" id="CDQ71042.1"/>
    </source>
</evidence>
<feature type="compositionally biased region" description="Basic and acidic residues" evidence="1">
    <location>
        <begin position="2202"/>
        <end position="2223"/>
    </location>
</feature>
<feature type="compositionally biased region" description="Polar residues" evidence="1">
    <location>
        <begin position="1906"/>
        <end position="1931"/>
    </location>
</feature>
<feature type="compositionally biased region" description="Polar residues" evidence="1">
    <location>
        <begin position="2161"/>
        <end position="2186"/>
    </location>
</feature>
<accession>A0A060WVJ4</accession>
<reference evidence="2" key="2">
    <citation type="submission" date="2014-03" db="EMBL/GenBank/DDBJ databases">
        <authorList>
            <person name="Genoscope - CEA"/>
        </authorList>
    </citation>
    <scope>NUCLEOTIDE SEQUENCE</scope>
</reference>
<feature type="compositionally biased region" description="Pro residues" evidence="1">
    <location>
        <begin position="1945"/>
        <end position="1958"/>
    </location>
</feature>
<protein>
    <recommendedName>
        <fullName evidence="4">Ciliogenesis and planar polarity effector 1-like</fullName>
    </recommendedName>
</protein>
<feature type="compositionally biased region" description="Basic and acidic residues" evidence="1">
    <location>
        <begin position="1887"/>
        <end position="1899"/>
    </location>
</feature>
<dbReference type="PANTHER" id="PTHR14492:SF4">
    <property type="entry name" value="CILIOGENESIS AND PLANAR POLARITY EFFECTOR 1"/>
    <property type="match status" value="1"/>
</dbReference>
<evidence type="ECO:0000256" key="1">
    <source>
        <dbReference type="SAM" id="MobiDB-lite"/>
    </source>
</evidence>
<feature type="region of interest" description="Disordered" evidence="1">
    <location>
        <begin position="1849"/>
        <end position="1965"/>
    </location>
</feature>
<feature type="region of interest" description="Disordered" evidence="1">
    <location>
        <begin position="1100"/>
        <end position="1137"/>
    </location>
</feature>
<feature type="region of interest" description="Disordered" evidence="1">
    <location>
        <begin position="1282"/>
        <end position="1314"/>
    </location>
</feature>
<dbReference type="InterPro" id="IPR028236">
    <property type="entry name" value="CPLANE1"/>
</dbReference>
<feature type="compositionally biased region" description="Basic and acidic residues" evidence="1">
    <location>
        <begin position="2531"/>
        <end position="2545"/>
    </location>
</feature>
<evidence type="ECO:0008006" key="4">
    <source>
        <dbReference type="Google" id="ProtNLM"/>
    </source>
</evidence>
<feature type="compositionally biased region" description="Low complexity" evidence="1">
    <location>
        <begin position="2054"/>
        <end position="2071"/>
    </location>
</feature>
<feature type="region of interest" description="Disordered" evidence="1">
    <location>
        <begin position="1571"/>
        <end position="1662"/>
    </location>
</feature>
<dbReference type="Pfam" id="PF15392">
    <property type="entry name" value="Joubert"/>
    <property type="match status" value="1"/>
</dbReference>
<feature type="region of interest" description="Disordered" evidence="1">
    <location>
        <begin position="2531"/>
        <end position="2560"/>
    </location>
</feature>
<feature type="region of interest" description="Disordered" evidence="1">
    <location>
        <begin position="2150"/>
        <end position="2226"/>
    </location>
</feature>
<organism evidence="2 3">
    <name type="scientific">Oncorhynchus mykiss</name>
    <name type="common">Rainbow trout</name>
    <name type="synonym">Salmo gairdneri</name>
    <dbReference type="NCBI Taxonomy" id="8022"/>
    <lineage>
        <taxon>Eukaryota</taxon>
        <taxon>Metazoa</taxon>
        <taxon>Chordata</taxon>
        <taxon>Craniata</taxon>
        <taxon>Vertebrata</taxon>
        <taxon>Euteleostomi</taxon>
        <taxon>Actinopterygii</taxon>
        <taxon>Neopterygii</taxon>
        <taxon>Teleostei</taxon>
        <taxon>Protacanthopterygii</taxon>
        <taxon>Salmoniformes</taxon>
        <taxon>Salmonidae</taxon>
        <taxon>Salmoninae</taxon>
        <taxon>Oncorhynchus</taxon>
    </lineage>
</organism>
<feature type="compositionally biased region" description="Basic and acidic residues" evidence="1">
    <location>
        <begin position="1591"/>
        <end position="1600"/>
    </location>
</feature>
<sequence length="2822" mass="307065">MELKLEVVLSSSIKRKKPWPRFCWLGLEKESVFLLDDKRISEINMVSGHTKKKTPKLQPLLPRVVTMAASQNGVWLAGLLVSGEMFLWSRDKDFLKTVAAVPTEAQLVTAAQGSGVCLSLVVSGDGMRVLLLTVTGQVFLWECVDVRDLAGVRDGTARGRWAQIQHPGNTALPSPKDKEASQHSIFVRGEAVGDICLSAFVFTSEVELSVTFLKIQWEEGQRSSSVGYSVRWVTKTYPMSGLTPPCRPVRSRGSLVPAFSPDGLLLAVVLNQRDPRATQILFVSTQNFVIVSSGLGGCGSKKLVIPSKYVRSYWVGSVSWAAGGLYLACVLKRGSFLMLARLGGLLSLSTSGCSVDFGPAHFLPLHPLVTYRPPVSVGGAGVDPLSSSSLSVRDVLRQRYSVTWHPRLPYLIVSDGYMATVLRVPEQPSPATLLRALLHDTSQGLESASRALGRTQPHARAWLESISCLNPSSSLQELRARPTPVPTPTATATSTLPLFLQDQGDLGDTRELIQRVQALFEDDSDLEGPPAGSHVEDHGRLEFASMFDTLHALSDTLADLDPTLPPELRGVHGSLLTAWALGVSLGGVMEQRERLLKYTVRCAVRFAALLRLISIPSSHTGKRKNSTIPFSSRLLHLLRTLLSFLPWGAPHTGGRSCLGLVVELTQQLVGLLLSSPPDLSQTGQASSEPSSQTLSTALLLLQLTSHSMDHTYSLQQKCAHTDVYCVLFLQEEGRGPSQQDLPLPQWPSSRLRGAWRAVYRHTLQYWEELKYRRSGTDWEEEQGRVSVILSQIQTALQGMGERLEEGPTLLSYTGEQHFLFGSYSESAQTWRAELWAERERDGPRSAFLETRLLLSLLYGLLFQYRLKEAQGLGDHMARLLLHQAGPHGDDSAHNTEEALPGSWLPGEVHREAACAVVQTLGRFMASYFTNQPLLILPPHSVDVLPPLHLPHAPGVGRLVPLCQEGVAGAVRGQQLSEVWTVGYALDLLLQGGLLPEATWLAHRLGDWKTAVSLGLAYTTYSTEHCDFTGLRWRELHLPASLEPVSLFQGQLESLLGRKARSEETQGDEESYKSFTGVLCPTGDLCSSILHISKRVRVQDRADKPGSQVEVVEGGSTQEEDQSCTGPAKDPALGEDSPSLTLPVVGTWEFELEDAEYLRFLELFLSYVLEKDGPDPNAGCDPPLLKGFCSQLRDRELHSLTFDVLTTLRRRQRDGRQATRRQGGSDAPVFRAGHCYKPVLVTNPLFLHSEPPTPRPSMSVSVLSLPGLRTGRQQGLFGFSLQARSASPAPEPAPQRSRLCSKSSPSQSSVPWEQPSEGWAFGPLCSVEAVELQQELEPKLEAQFPGLGRLLEWMVRWADKRVLLGQPSRMKEREAGGGEVAGGGVVIRVKASAPAVLTALSMLEHRYTAALLGMDHYSANLQVPERQWTVAPVLQPEVGWKLERESSVDTGYPASAGTPITLPDQDPQHCELSYGSQTEGVERVTSQETSQLSDPVGVNLNPESGVADLPDNKCDLSAEKGEDSNADEALRSSASLAILNISVHIKSLRPTLSPPGQALTLADLRCSEREENIVSSQEGEAENLLSHGSLRKPSDITEEVTRNITLSEGSGSDGPPNASFQPLPGAGPQAGAQVADSAPNGGLPQGSTNTTPAPASAPNQTLPAQTDPVRQLLQDELFRLVQLQQINFMSLMQVVGASFVNLPVSQNNTLPAQSNVPYPHPNTPLSHPNTLLPHLNLTPSQNNMSPMPQTQSSVQAPLASEPLSGGHGPTDQTPIHKMQPLAVHPEPLRDIQGQTRTLISSSHGFQTTVDPTCSAPLLLPFGGSSQVSAPYSSGLKLLQLHPPLLSLQRHGKTAPVREAWGPPSERRPSTAVPPHLNPSQYDPAALGRAEERSREAERESTAPPSHLNLTQYAHYPSNQAPRNTLPPLQNPETRVERSRGAEPRHLPPTLPSHRPPPVHGLPLLRFHPDPRPPTTFALIPLPHSSRPLTVTPAAMGHNPRLQLLQRDPDPPRMMLPEATPPACVPHLIPLGELMGWAAGRQRGAEARLQLLRVDPQAQNPTPATPSTSTNSSRRQKRRVDRLRREGEKAEVTFRPEDSIILPLECNEDEPAEPVLGEGYVFPLGTFDSVLTGQGLVDKALSTAAELHAFASTHKRPPESHDACTNTDPASPHSDTGISAQPTVTSAASGPAALPPELFLNLRFPRDPPVHDTETSGEKRPERNTGRQFIHVIDLEDGALLQELPSCPRPAPSPPTSAQLHLLAASVTNSAPSELTADTSTEDDQPQAQPSASLPPAHPEPSGDPVTRSLLQERRAPGRSLETHRGAPSRAPVIQVAARLSEMDAQLAALQNIADHMEREFANTRLLVSTIETLRPAMAPEREERPDSVVVSSAPWGVKQPSSLSPHAHAVQSTSTLHQPTPTGIAALCSKHSHCGNIVVLVKQFLTCVNRSLLAYLVMALWAEETLGLSGLSDVADILTELVRGGGISPTALGLLNQQQSGRAGQRGMRAEEERRELRVWMRRKQREKLVEYRRQREEKRERERKPFSTPVTLKPTSKDININKKIKEEKDKTVLLEHHNQRARDACSLITDLLTTPLTLPTNANRTLNLPSTSSRPSSTRPLTAQTVGSTRSSPRGRSLSVGGRRRTSTKPQTGRARSLSSPGVTPRSERRPASSGGQETLTSRLGLHRPASFLPGDRLSHVTRRGMITDLRGRTGTGPMTPSQQERRREVIQSSSGRRGGGAREQRETEEREEEVVSPWNPPPEICRLLGLENSEGQGGVVARAGGAGLDRLDTLSESTGSILSKLDWAAIESIVASEGAI</sequence>
<evidence type="ECO:0000313" key="3">
    <source>
        <dbReference type="Proteomes" id="UP000193380"/>
    </source>
</evidence>
<dbReference type="GO" id="GO:0060271">
    <property type="term" value="P:cilium assembly"/>
    <property type="evidence" value="ECO:0007669"/>
    <property type="project" value="TreeGrafter"/>
</dbReference>
<feature type="compositionally biased region" description="Basic and acidic residues" evidence="1">
    <location>
        <begin position="1932"/>
        <end position="1944"/>
    </location>
</feature>
<dbReference type="PANTHER" id="PTHR14492">
    <property type="entry name" value="JBTS17"/>
    <property type="match status" value="1"/>
</dbReference>
<dbReference type="PaxDb" id="8022-A0A060WVJ4"/>
<dbReference type="Proteomes" id="UP000193380">
    <property type="component" value="Unassembled WGS sequence"/>
</dbReference>
<feature type="compositionally biased region" description="Low complexity" evidence="1">
    <location>
        <begin position="2599"/>
        <end position="2623"/>
    </location>
</feature>
<proteinExistence type="predicted"/>
<gene>
    <name evidence="2" type="ORF">GSONMT00039111001</name>
</gene>
<feature type="compositionally biased region" description="Polar residues" evidence="1">
    <location>
        <begin position="1740"/>
        <end position="1754"/>
    </location>
</feature>
<feature type="region of interest" description="Disordered" evidence="1">
    <location>
        <begin position="1738"/>
        <end position="1768"/>
    </location>
</feature>
<feature type="compositionally biased region" description="Low complexity" evidence="1">
    <location>
        <begin position="2631"/>
        <end position="2642"/>
    </location>
</feature>
<feature type="region of interest" description="Disordered" evidence="1">
    <location>
        <begin position="1487"/>
        <end position="1510"/>
    </location>
</feature>
<feature type="region of interest" description="Disordered" evidence="1">
    <location>
        <begin position="2599"/>
        <end position="2760"/>
    </location>
</feature>
<feature type="region of interest" description="Disordered" evidence="1">
    <location>
        <begin position="2052"/>
        <end position="2089"/>
    </location>
</feature>
<reference evidence="2" key="1">
    <citation type="journal article" date="2014" name="Nat. Commun.">
        <title>The rainbow trout genome provides novel insights into evolution after whole-genome duplication in vertebrates.</title>
        <authorList>
            <person name="Berthelot C."/>
            <person name="Brunet F."/>
            <person name="Chalopin D."/>
            <person name="Juanchich A."/>
            <person name="Bernard M."/>
            <person name="Noel B."/>
            <person name="Bento P."/>
            <person name="Da Silva C."/>
            <person name="Labadie K."/>
            <person name="Alberti A."/>
            <person name="Aury J.M."/>
            <person name="Louis A."/>
            <person name="Dehais P."/>
            <person name="Bardou P."/>
            <person name="Montfort J."/>
            <person name="Klopp C."/>
            <person name="Cabau C."/>
            <person name="Gaspin C."/>
            <person name="Thorgaard G.H."/>
            <person name="Boussaha M."/>
            <person name="Quillet E."/>
            <person name="Guyomard R."/>
            <person name="Galiana D."/>
            <person name="Bobe J."/>
            <person name="Volff J.N."/>
            <person name="Genet C."/>
            <person name="Wincker P."/>
            <person name="Jaillon O."/>
            <person name="Roest Crollius H."/>
            <person name="Guiguen Y."/>
        </authorList>
    </citation>
    <scope>NUCLEOTIDE SEQUENCE [LARGE SCALE GENOMIC DNA]</scope>
</reference>